<accession>A0ABT5DW38</accession>
<evidence type="ECO:0000256" key="1">
    <source>
        <dbReference type="SAM" id="MobiDB-lite"/>
    </source>
</evidence>
<organism evidence="2 3">
    <name type="scientific">Nannocystis bainbridge</name>
    <dbReference type="NCBI Taxonomy" id="2995303"/>
    <lineage>
        <taxon>Bacteria</taxon>
        <taxon>Pseudomonadati</taxon>
        <taxon>Myxococcota</taxon>
        <taxon>Polyangia</taxon>
        <taxon>Nannocystales</taxon>
        <taxon>Nannocystaceae</taxon>
        <taxon>Nannocystis</taxon>
    </lineage>
</organism>
<name>A0ABT5DW38_9BACT</name>
<proteinExistence type="predicted"/>
<keyword evidence="3" id="KW-1185">Reference proteome</keyword>
<sequence length="156" mass="17911">MRRSGHAEAPQRTAAAIPSLHDQELTGGPLEQAVRLVVCPRCDGCARFVTDYVGDPPPTRKRRMYCRACSFVQDEPTSAEPWLRTMCCGHVLWAHDAEHLQLLEDDVRSPLRERLRIRLGERALLARLPRWLILARHRDEVLRALARLRRMMVAEA</sequence>
<dbReference type="EMBL" id="JAQNDL010000001">
    <property type="protein sequence ID" value="MDC0717309.1"/>
    <property type="molecule type" value="Genomic_DNA"/>
</dbReference>
<evidence type="ECO:0000313" key="3">
    <source>
        <dbReference type="Proteomes" id="UP001221686"/>
    </source>
</evidence>
<feature type="region of interest" description="Disordered" evidence="1">
    <location>
        <begin position="1"/>
        <end position="20"/>
    </location>
</feature>
<protein>
    <recommendedName>
        <fullName evidence="4">TFIIB-type zinc ribbon-containing protein</fullName>
    </recommendedName>
</protein>
<gene>
    <name evidence="2" type="ORF">POL25_10425</name>
</gene>
<dbReference type="RefSeq" id="WP_272085796.1">
    <property type="nucleotide sequence ID" value="NZ_JAQNDL010000001.1"/>
</dbReference>
<dbReference type="Proteomes" id="UP001221686">
    <property type="component" value="Unassembled WGS sequence"/>
</dbReference>
<evidence type="ECO:0000313" key="2">
    <source>
        <dbReference type="EMBL" id="MDC0717309.1"/>
    </source>
</evidence>
<comment type="caution">
    <text evidence="2">The sequence shown here is derived from an EMBL/GenBank/DDBJ whole genome shotgun (WGS) entry which is preliminary data.</text>
</comment>
<reference evidence="2 3" key="1">
    <citation type="submission" date="2022-11" db="EMBL/GenBank/DDBJ databases">
        <title>Minimal conservation of predation-associated metabolite biosynthetic gene clusters underscores biosynthetic potential of Myxococcota including descriptions for ten novel species: Archangium lansinium sp. nov., Myxococcus landrumus sp. nov., Nannocystis bai.</title>
        <authorList>
            <person name="Ahearne A."/>
            <person name="Stevens C."/>
            <person name="Dowd S."/>
        </authorList>
    </citation>
    <scope>NUCLEOTIDE SEQUENCE [LARGE SCALE GENOMIC DNA]</scope>
    <source>
        <strain evidence="2 3">BB15-2</strain>
    </source>
</reference>
<evidence type="ECO:0008006" key="4">
    <source>
        <dbReference type="Google" id="ProtNLM"/>
    </source>
</evidence>